<organism evidence="3 4">
    <name type="scientific">Tectimicrobiota bacterium</name>
    <dbReference type="NCBI Taxonomy" id="2528274"/>
    <lineage>
        <taxon>Bacteria</taxon>
        <taxon>Pseudomonadati</taxon>
        <taxon>Nitrospinota/Tectimicrobiota group</taxon>
        <taxon>Candidatus Tectimicrobiota</taxon>
    </lineage>
</organism>
<dbReference type="Pfam" id="PF00106">
    <property type="entry name" value="adh_short"/>
    <property type="match status" value="1"/>
</dbReference>
<keyword evidence="2" id="KW-0560">Oxidoreductase</keyword>
<name>A0A932ZST0_UNCTE</name>
<evidence type="ECO:0000313" key="4">
    <source>
        <dbReference type="Proteomes" id="UP000752292"/>
    </source>
</evidence>
<gene>
    <name evidence="3" type="ORF">HY618_01760</name>
</gene>
<dbReference type="InterPro" id="IPR002347">
    <property type="entry name" value="SDR_fam"/>
</dbReference>
<dbReference type="EMBL" id="JACQRX010000077">
    <property type="protein sequence ID" value="MBI4251158.1"/>
    <property type="molecule type" value="Genomic_DNA"/>
</dbReference>
<dbReference type="CDD" id="cd05233">
    <property type="entry name" value="SDR_c"/>
    <property type="match status" value="1"/>
</dbReference>
<evidence type="ECO:0000256" key="1">
    <source>
        <dbReference type="ARBA" id="ARBA00006484"/>
    </source>
</evidence>
<dbReference type="PRINTS" id="PR00081">
    <property type="entry name" value="GDHRDH"/>
</dbReference>
<dbReference type="Proteomes" id="UP000752292">
    <property type="component" value="Unassembled WGS sequence"/>
</dbReference>
<comment type="caution">
    <text evidence="3">The sequence shown here is derived from an EMBL/GenBank/DDBJ whole genome shotgun (WGS) entry which is preliminary data.</text>
</comment>
<dbReference type="InterPro" id="IPR036291">
    <property type="entry name" value="NAD(P)-bd_dom_sf"/>
</dbReference>
<evidence type="ECO:0000256" key="2">
    <source>
        <dbReference type="ARBA" id="ARBA00023002"/>
    </source>
</evidence>
<dbReference type="AlphaFoldDB" id="A0A932ZST0"/>
<reference evidence="3" key="1">
    <citation type="submission" date="2020-07" db="EMBL/GenBank/DDBJ databases">
        <title>Huge and variable diversity of episymbiotic CPR bacteria and DPANN archaea in groundwater ecosystems.</title>
        <authorList>
            <person name="He C.Y."/>
            <person name="Keren R."/>
            <person name="Whittaker M."/>
            <person name="Farag I.F."/>
            <person name="Doudna J."/>
            <person name="Cate J.H.D."/>
            <person name="Banfield J.F."/>
        </authorList>
    </citation>
    <scope>NUCLEOTIDE SEQUENCE</scope>
    <source>
        <strain evidence="3">NC_groundwater_1370_Ag_S-0.2um_69_93</strain>
    </source>
</reference>
<sequence length="136" mass="14115">MNAPNGFEGQCAVVTGGATGIGEAAARDLARRGCAVCVMDIDAPGAERVSGAIRAGGGEAMPSVTDLLDWEATRAGVEAAHKWKGRLDIVVHSAGGFPRYVSLLDCPAEAWDGVVNSNLRSMFYLLKAAAPLMIAR</sequence>
<comment type="similarity">
    <text evidence="1">Belongs to the short-chain dehydrogenases/reductases (SDR) family.</text>
</comment>
<accession>A0A932ZST0</accession>
<evidence type="ECO:0000313" key="3">
    <source>
        <dbReference type="EMBL" id="MBI4251158.1"/>
    </source>
</evidence>
<dbReference type="SUPFAM" id="SSF51735">
    <property type="entry name" value="NAD(P)-binding Rossmann-fold domains"/>
    <property type="match status" value="1"/>
</dbReference>
<dbReference type="GO" id="GO:0016491">
    <property type="term" value="F:oxidoreductase activity"/>
    <property type="evidence" value="ECO:0007669"/>
    <property type="project" value="UniProtKB-KW"/>
</dbReference>
<dbReference type="PANTHER" id="PTHR43669">
    <property type="entry name" value="5-KETO-D-GLUCONATE 5-REDUCTASE"/>
    <property type="match status" value="1"/>
</dbReference>
<protein>
    <submittedName>
        <fullName evidence="3">SDR family NAD(P)-dependent oxidoreductase</fullName>
    </submittedName>
</protein>
<dbReference type="PANTHER" id="PTHR43669:SF14">
    <property type="entry name" value="OXIDOREDUCTASE"/>
    <property type="match status" value="1"/>
</dbReference>
<dbReference type="Gene3D" id="3.40.50.720">
    <property type="entry name" value="NAD(P)-binding Rossmann-like Domain"/>
    <property type="match status" value="1"/>
</dbReference>
<proteinExistence type="inferred from homology"/>